<protein>
    <submittedName>
        <fullName evidence="4">Putative ovule protein</fullName>
    </submittedName>
</protein>
<keyword evidence="2" id="KW-0677">Repeat</keyword>
<evidence type="ECO:0000256" key="1">
    <source>
        <dbReference type="ARBA" id="ARBA00022614"/>
    </source>
</evidence>
<organism evidence="4">
    <name type="scientific">Solanum chacoense</name>
    <name type="common">Chaco potato</name>
    <dbReference type="NCBI Taxonomy" id="4108"/>
    <lineage>
        <taxon>Eukaryota</taxon>
        <taxon>Viridiplantae</taxon>
        <taxon>Streptophyta</taxon>
        <taxon>Embryophyta</taxon>
        <taxon>Tracheophyta</taxon>
        <taxon>Spermatophyta</taxon>
        <taxon>Magnoliopsida</taxon>
        <taxon>eudicotyledons</taxon>
        <taxon>Gunneridae</taxon>
        <taxon>Pentapetalae</taxon>
        <taxon>asterids</taxon>
        <taxon>lamiids</taxon>
        <taxon>Solanales</taxon>
        <taxon>Solanaceae</taxon>
        <taxon>Solanoideae</taxon>
        <taxon>Solaneae</taxon>
        <taxon>Solanum</taxon>
    </lineage>
</organism>
<evidence type="ECO:0000256" key="2">
    <source>
        <dbReference type="ARBA" id="ARBA00022737"/>
    </source>
</evidence>
<evidence type="ECO:0000259" key="3">
    <source>
        <dbReference type="Pfam" id="PF20160"/>
    </source>
</evidence>
<dbReference type="EMBL" id="GEDG01020314">
    <property type="protein sequence ID" value="JAP19225.1"/>
    <property type="molecule type" value="Transcribed_RNA"/>
</dbReference>
<dbReference type="Pfam" id="PF20160">
    <property type="entry name" value="C-JID"/>
    <property type="match status" value="1"/>
</dbReference>
<accession>A0A0V0HHB5</accession>
<feature type="domain" description="C-JID" evidence="3">
    <location>
        <begin position="1"/>
        <end position="127"/>
    </location>
</feature>
<proteinExistence type="predicted"/>
<evidence type="ECO:0000313" key="4">
    <source>
        <dbReference type="EMBL" id="JAP19225.1"/>
    </source>
</evidence>
<keyword evidence="1" id="KW-0433">Leucine-rich repeat</keyword>
<name>A0A0V0HHB5_SOLCH</name>
<sequence>MGTSVSLDLPKNWYVSDNFLGFAVSYSGELIECIKAHLIPLACDDGMWSMTHKFALSNNCYKWKIHFLLLPLGGLWDASHTNGKTPNDYGCIKLDFIGGLWDGYREKDDDFGKKMKFGVRLLYKNEFELRGHCL</sequence>
<dbReference type="InterPro" id="IPR045344">
    <property type="entry name" value="C-JID"/>
</dbReference>
<reference evidence="4" key="1">
    <citation type="submission" date="2015-12" db="EMBL/GenBank/DDBJ databases">
        <title>Gene expression during late stages of embryo sac development: a critical building block for successful pollen-pistil interactions.</title>
        <authorList>
            <person name="Liu Y."/>
            <person name="Joly V."/>
            <person name="Sabar M."/>
            <person name="Matton D.P."/>
        </authorList>
    </citation>
    <scope>NUCLEOTIDE SEQUENCE</scope>
</reference>
<dbReference type="AlphaFoldDB" id="A0A0V0HHB5"/>